<organism evidence="2 3">
    <name type="scientific">Erythroxylum novogranatense</name>
    <dbReference type="NCBI Taxonomy" id="1862640"/>
    <lineage>
        <taxon>Eukaryota</taxon>
        <taxon>Viridiplantae</taxon>
        <taxon>Streptophyta</taxon>
        <taxon>Embryophyta</taxon>
        <taxon>Tracheophyta</taxon>
        <taxon>Spermatophyta</taxon>
        <taxon>Magnoliopsida</taxon>
        <taxon>eudicotyledons</taxon>
        <taxon>Gunneridae</taxon>
        <taxon>Pentapetalae</taxon>
        <taxon>rosids</taxon>
        <taxon>fabids</taxon>
        <taxon>Malpighiales</taxon>
        <taxon>Erythroxylaceae</taxon>
        <taxon>Erythroxylum</taxon>
    </lineage>
</organism>
<dbReference type="AlphaFoldDB" id="A0AAV8TS52"/>
<evidence type="ECO:0000313" key="3">
    <source>
        <dbReference type="Proteomes" id="UP001159364"/>
    </source>
</evidence>
<dbReference type="Pfam" id="PF02519">
    <property type="entry name" value="Auxin_inducible"/>
    <property type="match status" value="1"/>
</dbReference>
<evidence type="ECO:0008006" key="4">
    <source>
        <dbReference type="Google" id="ProtNLM"/>
    </source>
</evidence>
<dbReference type="EMBL" id="JAIWQS010000004">
    <property type="protein sequence ID" value="KAJ8769070.1"/>
    <property type="molecule type" value="Genomic_DNA"/>
</dbReference>
<dbReference type="InterPro" id="IPR003676">
    <property type="entry name" value="SAUR_fam"/>
</dbReference>
<accession>A0AAV8TS52</accession>
<reference evidence="2 3" key="1">
    <citation type="submission" date="2021-09" db="EMBL/GenBank/DDBJ databases">
        <title>Genomic insights and catalytic innovation underlie evolution of tropane alkaloids biosynthesis.</title>
        <authorList>
            <person name="Wang Y.-J."/>
            <person name="Tian T."/>
            <person name="Huang J.-P."/>
            <person name="Huang S.-X."/>
        </authorList>
    </citation>
    <scope>NUCLEOTIDE SEQUENCE [LARGE SCALE GENOMIC DNA]</scope>
    <source>
        <strain evidence="2">KIB-2018</strain>
        <tissue evidence="2">Leaf</tissue>
    </source>
</reference>
<protein>
    <recommendedName>
        <fullName evidence="4">Small auxin up regulated protein</fullName>
    </recommendedName>
</protein>
<sequence length="202" mass="22771">MDTYLKFIDIAKKSQKIAAAKRKRASFLRISGNRSLSFRRISSLTDKGHFVVYSIDEKRFAIPLAYLNTTVFRELFKMSEEVFGLPSEGPIKLPCQAVMVEYVVSLIRRGTQVQFTKAGMARKDKTDGFHKAMAMIRQVLASCFSSLSSTMAKSNNFVVMAKNWQSLATVKSQKLSLTFRNGSEEQGRKSLLAQNGHFTVYS</sequence>
<dbReference type="Proteomes" id="UP001159364">
    <property type="component" value="Linkage Group LG04"/>
</dbReference>
<keyword evidence="3" id="KW-1185">Reference proteome</keyword>
<evidence type="ECO:0000256" key="1">
    <source>
        <dbReference type="ARBA" id="ARBA00006974"/>
    </source>
</evidence>
<comment type="caution">
    <text evidence="2">The sequence shown here is derived from an EMBL/GenBank/DDBJ whole genome shotgun (WGS) entry which is preliminary data.</text>
</comment>
<gene>
    <name evidence="2" type="ORF">K2173_024066</name>
</gene>
<comment type="similarity">
    <text evidence="1">Belongs to the ARG7 family.</text>
</comment>
<dbReference type="PANTHER" id="PTHR31175:SF82">
    <property type="entry name" value="AUXIN-RESPONSIVE PROTEIN SAUR65"/>
    <property type="match status" value="1"/>
</dbReference>
<dbReference type="GO" id="GO:0009733">
    <property type="term" value="P:response to auxin"/>
    <property type="evidence" value="ECO:0007669"/>
    <property type="project" value="InterPro"/>
</dbReference>
<proteinExistence type="inferred from homology"/>
<name>A0AAV8TS52_9ROSI</name>
<evidence type="ECO:0000313" key="2">
    <source>
        <dbReference type="EMBL" id="KAJ8769070.1"/>
    </source>
</evidence>
<dbReference type="PANTHER" id="PTHR31175">
    <property type="entry name" value="AUXIN-RESPONSIVE FAMILY PROTEIN"/>
    <property type="match status" value="1"/>
</dbReference>